<dbReference type="RefSeq" id="WP_184404999.1">
    <property type="nucleotide sequence ID" value="NZ_JACHHJ010000004.1"/>
</dbReference>
<keyword evidence="3" id="KW-1003">Cell membrane</keyword>
<evidence type="ECO:0000256" key="7">
    <source>
        <dbReference type="SAM" id="Phobius"/>
    </source>
</evidence>
<dbReference type="InterPro" id="IPR051907">
    <property type="entry name" value="DoxX-like_oxidoreductase"/>
</dbReference>
<dbReference type="InterPro" id="IPR032808">
    <property type="entry name" value="DoxX"/>
</dbReference>
<evidence type="ECO:0000313" key="8">
    <source>
        <dbReference type="EMBL" id="MBB6450948.1"/>
    </source>
</evidence>
<feature type="transmembrane region" description="Helical" evidence="7">
    <location>
        <begin position="49"/>
        <end position="69"/>
    </location>
</feature>
<dbReference type="AlphaFoldDB" id="A0A841Q2N7"/>
<keyword evidence="6 7" id="KW-0472">Membrane</keyword>
<dbReference type="PANTHER" id="PTHR33452:SF1">
    <property type="entry name" value="INNER MEMBRANE PROTEIN YPHA-RELATED"/>
    <property type="match status" value="1"/>
</dbReference>
<dbReference type="Pfam" id="PF07681">
    <property type="entry name" value="DoxX"/>
    <property type="match status" value="1"/>
</dbReference>
<sequence length="137" mass="15511">MVKLMKTIGLLLLRFVLGFFMLASGIEKLWDLSDYHSVFEPSLLPSSFVQLTAIVESLAGLMLLFGILVRSSSLALMLPLFLSMFLVPYQQAWFLSDYIQISLLFFIALILAAMKEHPFTWLNLRDEGAGQYSHTNS</sequence>
<accession>A0A841Q2N7</accession>
<evidence type="ECO:0000256" key="6">
    <source>
        <dbReference type="ARBA" id="ARBA00023136"/>
    </source>
</evidence>
<organism evidence="8 9">
    <name type="scientific">Geomicrobium halophilum</name>
    <dbReference type="NCBI Taxonomy" id="549000"/>
    <lineage>
        <taxon>Bacteria</taxon>
        <taxon>Bacillati</taxon>
        <taxon>Bacillota</taxon>
        <taxon>Bacilli</taxon>
        <taxon>Bacillales</taxon>
        <taxon>Geomicrobium</taxon>
    </lineage>
</organism>
<comment type="caution">
    <text evidence="8">The sequence shown here is derived from an EMBL/GenBank/DDBJ whole genome shotgun (WGS) entry which is preliminary data.</text>
</comment>
<dbReference type="Proteomes" id="UP000568839">
    <property type="component" value="Unassembled WGS sequence"/>
</dbReference>
<dbReference type="EMBL" id="JACHHJ010000004">
    <property type="protein sequence ID" value="MBB6450948.1"/>
    <property type="molecule type" value="Genomic_DNA"/>
</dbReference>
<evidence type="ECO:0000256" key="4">
    <source>
        <dbReference type="ARBA" id="ARBA00022692"/>
    </source>
</evidence>
<keyword evidence="4 7" id="KW-0812">Transmembrane</keyword>
<dbReference type="PANTHER" id="PTHR33452">
    <property type="entry name" value="OXIDOREDUCTASE CATD-RELATED"/>
    <property type="match status" value="1"/>
</dbReference>
<comment type="subcellular location">
    <subcellularLocation>
        <location evidence="1">Cell membrane</location>
        <topology evidence="1">Multi-pass membrane protein</topology>
    </subcellularLocation>
</comment>
<dbReference type="GO" id="GO:0005886">
    <property type="term" value="C:plasma membrane"/>
    <property type="evidence" value="ECO:0007669"/>
    <property type="project" value="UniProtKB-SubCell"/>
</dbReference>
<evidence type="ECO:0000256" key="2">
    <source>
        <dbReference type="ARBA" id="ARBA00006679"/>
    </source>
</evidence>
<evidence type="ECO:0000256" key="5">
    <source>
        <dbReference type="ARBA" id="ARBA00022989"/>
    </source>
</evidence>
<reference evidence="8 9" key="1">
    <citation type="submission" date="2020-08" db="EMBL/GenBank/DDBJ databases">
        <title>Genomic Encyclopedia of Type Strains, Phase IV (KMG-IV): sequencing the most valuable type-strain genomes for metagenomic binning, comparative biology and taxonomic classification.</title>
        <authorList>
            <person name="Goeker M."/>
        </authorList>
    </citation>
    <scope>NUCLEOTIDE SEQUENCE [LARGE SCALE GENOMIC DNA]</scope>
    <source>
        <strain evidence="8 9">DSM 21769</strain>
    </source>
</reference>
<evidence type="ECO:0000256" key="1">
    <source>
        <dbReference type="ARBA" id="ARBA00004651"/>
    </source>
</evidence>
<evidence type="ECO:0000313" key="9">
    <source>
        <dbReference type="Proteomes" id="UP000568839"/>
    </source>
</evidence>
<comment type="similarity">
    <text evidence="2">Belongs to the DoxX family.</text>
</comment>
<evidence type="ECO:0000256" key="3">
    <source>
        <dbReference type="ARBA" id="ARBA00022475"/>
    </source>
</evidence>
<protein>
    <submittedName>
        <fullName evidence="8">Putative membrane protein YphA (DoxX/SURF4 family)</fullName>
    </submittedName>
</protein>
<feature type="transmembrane region" description="Helical" evidence="7">
    <location>
        <begin position="98"/>
        <end position="114"/>
    </location>
</feature>
<name>A0A841Q2N7_9BACL</name>
<keyword evidence="9" id="KW-1185">Reference proteome</keyword>
<keyword evidence="5 7" id="KW-1133">Transmembrane helix</keyword>
<proteinExistence type="inferred from homology"/>
<gene>
    <name evidence="8" type="ORF">HNR44_002938</name>
</gene>